<dbReference type="PANTHER" id="PTHR43046">
    <property type="entry name" value="GDP-MANNOSE MANNOSYL HYDROLASE"/>
    <property type="match status" value="1"/>
</dbReference>
<dbReference type="Proteomes" id="UP001422759">
    <property type="component" value="Unassembled WGS sequence"/>
</dbReference>
<reference evidence="5" key="1">
    <citation type="journal article" date="2019" name="Int. J. Syst. Evol. Microbiol.">
        <title>The Global Catalogue of Microorganisms (GCM) 10K type strain sequencing project: providing services to taxonomists for standard genome sequencing and annotation.</title>
        <authorList>
            <consortium name="The Broad Institute Genomics Platform"/>
            <consortium name="The Broad Institute Genome Sequencing Center for Infectious Disease"/>
            <person name="Wu L."/>
            <person name="Ma J."/>
        </authorList>
    </citation>
    <scope>NUCLEOTIDE SEQUENCE [LARGE SCALE GENOMIC DNA]</scope>
    <source>
        <strain evidence="5">JCM 14560</strain>
    </source>
</reference>
<name>A0ABP5LUI2_9ACTN</name>
<dbReference type="PANTHER" id="PTHR43046:SF16">
    <property type="entry name" value="ADP-RIBOSE PYROPHOSPHATASE YJHB-RELATED"/>
    <property type="match status" value="1"/>
</dbReference>
<protein>
    <submittedName>
        <fullName evidence="4">NUDIX domain-containing protein</fullName>
    </submittedName>
</protein>
<evidence type="ECO:0000313" key="5">
    <source>
        <dbReference type="Proteomes" id="UP001422759"/>
    </source>
</evidence>
<feature type="domain" description="Nudix hydrolase" evidence="3">
    <location>
        <begin position="19"/>
        <end position="148"/>
    </location>
</feature>
<dbReference type="Pfam" id="PF00293">
    <property type="entry name" value="NUDIX"/>
    <property type="match status" value="1"/>
</dbReference>
<keyword evidence="5" id="KW-1185">Reference proteome</keyword>
<dbReference type="EMBL" id="BAAANT010000032">
    <property type="protein sequence ID" value="GAA2151602.1"/>
    <property type="molecule type" value="Genomic_DNA"/>
</dbReference>
<evidence type="ECO:0000259" key="3">
    <source>
        <dbReference type="PROSITE" id="PS51462"/>
    </source>
</evidence>
<dbReference type="RefSeq" id="WP_344467930.1">
    <property type="nucleotide sequence ID" value="NZ_BAAANT010000032.1"/>
</dbReference>
<dbReference type="InterPro" id="IPR015797">
    <property type="entry name" value="NUDIX_hydrolase-like_dom_sf"/>
</dbReference>
<proteinExistence type="predicted"/>
<dbReference type="SUPFAM" id="SSF55811">
    <property type="entry name" value="Nudix"/>
    <property type="match status" value="1"/>
</dbReference>
<sequence length="164" mass="18126">MAIPSFLAELRSYVGTRPLWLSGVAAVVLDDQGRLLLGRRADNGRWALIGGILDPGEEPADCAVRECFEETGVRVEPEELTSVTVSPMTEYPNGDQARYLDLTFRCRLLSGQARVNDDESLEVGWFALEQLPDLDDYTRDRLALALSTERGTAFNFSGFPADLV</sequence>
<evidence type="ECO:0000256" key="2">
    <source>
        <dbReference type="ARBA" id="ARBA00022801"/>
    </source>
</evidence>
<dbReference type="InterPro" id="IPR000086">
    <property type="entry name" value="NUDIX_hydrolase_dom"/>
</dbReference>
<comment type="cofactor">
    <cofactor evidence="1">
        <name>Mg(2+)</name>
        <dbReference type="ChEBI" id="CHEBI:18420"/>
    </cofactor>
</comment>
<accession>A0ABP5LUI2</accession>
<comment type="caution">
    <text evidence="4">The sequence shown here is derived from an EMBL/GenBank/DDBJ whole genome shotgun (WGS) entry which is preliminary data.</text>
</comment>
<keyword evidence="2" id="KW-0378">Hydrolase</keyword>
<evidence type="ECO:0000313" key="4">
    <source>
        <dbReference type="EMBL" id="GAA2151602.1"/>
    </source>
</evidence>
<dbReference type="PROSITE" id="PS51462">
    <property type="entry name" value="NUDIX"/>
    <property type="match status" value="1"/>
</dbReference>
<gene>
    <name evidence="4" type="ORF">GCM10009760_47170</name>
</gene>
<dbReference type="CDD" id="cd18879">
    <property type="entry name" value="NUDIX_Hydrolase"/>
    <property type="match status" value="1"/>
</dbReference>
<organism evidence="4 5">
    <name type="scientific">Kitasatospora kazusensis</name>
    <dbReference type="NCBI Taxonomy" id="407974"/>
    <lineage>
        <taxon>Bacteria</taxon>
        <taxon>Bacillati</taxon>
        <taxon>Actinomycetota</taxon>
        <taxon>Actinomycetes</taxon>
        <taxon>Kitasatosporales</taxon>
        <taxon>Streptomycetaceae</taxon>
        <taxon>Kitasatospora</taxon>
    </lineage>
</organism>
<dbReference type="Gene3D" id="3.90.79.10">
    <property type="entry name" value="Nucleoside Triphosphate Pyrophosphohydrolase"/>
    <property type="match status" value="1"/>
</dbReference>
<evidence type="ECO:0000256" key="1">
    <source>
        <dbReference type="ARBA" id="ARBA00001946"/>
    </source>
</evidence>